<dbReference type="EMBL" id="PEDL01000022">
    <property type="protein sequence ID" value="PHV69618.1"/>
    <property type="molecule type" value="Genomic_DNA"/>
</dbReference>
<organism evidence="1 2">
    <name type="scientific">Sporanaerobium hydrogeniformans</name>
    <dbReference type="NCBI Taxonomy" id="3072179"/>
    <lineage>
        <taxon>Bacteria</taxon>
        <taxon>Bacillati</taxon>
        <taxon>Bacillota</taxon>
        <taxon>Clostridia</taxon>
        <taxon>Lachnospirales</taxon>
        <taxon>Lachnospiraceae</taxon>
        <taxon>Sporanaerobium</taxon>
    </lineage>
</organism>
<name>A0AC61D981_9FIRM</name>
<comment type="caution">
    <text evidence="1">The sequence shown here is derived from an EMBL/GenBank/DDBJ whole genome shotgun (WGS) entry which is preliminary data.</text>
</comment>
<reference evidence="1" key="1">
    <citation type="submission" date="2017-10" db="EMBL/GenBank/DDBJ databases">
        <title>Genome sequence of cellulolytic Lachnospiraceae bacterium XHS1971 isolated from hotspring sediment.</title>
        <authorList>
            <person name="Vasudevan G."/>
            <person name="Joshi A.J."/>
            <person name="Hivarkar S."/>
            <person name="Lanjekar V.B."/>
            <person name="Dhakephalkar P.K."/>
            <person name="Dagar S."/>
        </authorList>
    </citation>
    <scope>NUCLEOTIDE SEQUENCE</scope>
    <source>
        <strain evidence="1">XHS1971</strain>
    </source>
</reference>
<sequence length="595" mass="66269">MYTPNFSNRKSKKLKSSRFKFITSIKKFKIGTKILLSFSFILISILIICLNNIFSLKRVTDSSTTITSIYLPSIVQMQQMQSDFKDLQYYSHQHFIAPDQATKNAVTEKITLTKASIQNHLNSLQSNSHYEEEIISSFDNLYQSYIILFDKSIEQSSEGKAFAARRTAWGDMSNLAEELNLLITQIIQTEIIGSQKEQQNTQATYTQAISQAYLSLFIILLIMLSSLYLLHRTTVFPIQKAAQNVNLLIEGIQKGNVNLKQKMNISYEDEVGKLLYAFNLFINHLENIIASIVTTNTQIKDFAQSSLTNIAHTNQNIEKTSFSLEALSAGLQESASTIQELNASTDEIDNMMNSIITHAQEGSFTANEISERALSLKNKALISQNKALSVISKVEKQLVVAIEESTSVNKIQQLADAILDITSQTNLLALNASIEAARAGEAGRGFSVVAEEIRNLAEHSKKTVSEIQNIATTVIRAVNTLSDTSQSITTFINETVLSDYIFLVNTSEQYNIDATKVGDLMLHFNQITSVMDTHLTSTIEAIKQITTIINDNATNIESISQKTSNIVTDMNIIHQDMNSSIDSINALNSVIKVFS</sequence>
<accession>A0AC61D981</accession>
<protein>
    <submittedName>
        <fullName evidence="1">Uncharacterized protein</fullName>
    </submittedName>
</protein>
<gene>
    <name evidence="1" type="ORF">CS063_14745</name>
</gene>
<evidence type="ECO:0000313" key="2">
    <source>
        <dbReference type="Proteomes" id="UP000224460"/>
    </source>
</evidence>
<proteinExistence type="predicted"/>
<keyword evidence="2" id="KW-1185">Reference proteome</keyword>
<dbReference type="Proteomes" id="UP000224460">
    <property type="component" value="Unassembled WGS sequence"/>
</dbReference>
<evidence type="ECO:0000313" key="1">
    <source>
        <dbReference type="EMBL" id="PHV69618.1"/>
    </source>
</evidence>